<dbReference type="Pfam" id="PF00063">
    <property type="entry name" value="Myosin_head"/>
    <property type="match status" value="1"/>
</dbReference>
<feature type="transmembrane region" description="Helical" evidence="2">
    <location>
        <begin position="60"/>
        <end position="78"/>
    </location>
</feature>
<dbReference type="Gene3D" id="1.20.120.720">
    <property type="entry name" value="Myosin VI head, motor domain, U50 subdomain"/>
    <property type="match status" value="1"/>
</dbReference>
<organism evidence="4 5">
    <name type="scientific">Goodea atripinnis</name>
    <dbReference type="NCBI Taxonomy" id="208336"/>
    <lineage>
        <taxon>Eukaryota</taxon>
        <taxon>Metazoa</taxon>
        <taxon>Chordata</taxon>
        <taxon>Craniata</taxon>
        <taxon>Vertebrata</taxon>
        <taxon>Euteleostomi</taxon>
        <taxon>Actinopterygii</taxon>
        <taxon>Neopterygii</taxon>
        <taxon>Teleostei</taxon>
        <taxon>Neoteleostei</taxon>
        <taxon>Acanthomorphata</taxon>
        <taxon>Ovalentaria</taxon>
        <taxon>Atherinomorphae</taxon>
        <taxon>Cyprinodontiformes</taxon>
        <taxon>Goodeidae</taxon>
        <taxon>Goodea</taxon>
    </lineage>
</organism>
<keyword evidence="5" id="KW-1185">Reference proteome</keyword>
<sequence>LLRGGSDEILKSFHLENEPALYIYTREGAAAATSNNDRSNHKAVMSALEVIGFSKEEISSIYQILAAILLLVKFLGLWKY</sequence>
<evidence type="ECO:0000313" key="4">
    <source>
        <dbReference type="EMBL" id="MEQ2183412.1"/>
    </source>
</evidence>
<feature type="non-terminal residue" evidence="4">
    <location>
        <position position="1"/>
    </location>
</feature>
<dbReference type="InterPro" id="IPR027417">
    <property type="entry name" value="P-loop_NTPase"/>
</dbReference>
<evidence type="ECO:0000259" key="3">
    <source>
        <dbReference type="PROSITE" id="PS51456"/>
    </source>
</evidence>
<evidence type="ECO:0000256" key="1">
    <source>
        <dbReference type="PROSITE-ProRule" id="PRU00782"/>
    </source>
</evidence>
<dbReference type="Proteomes" id="UP001476798">
    <property type="component" value="Unassembled WGS sequence"/>
</dbReference>
<keyword evidence="2" id="KW-0812">Transmembrane</keyword>
<accession>A0ABV0PJA0</accession>
<name>A0ABV0PJA0_9TELE</name>
<keyword evidence="1" id="KW-0518">Myosin</keyword>
<keyword evidence="1" id="KW-0505">Motor protein</keyword>
<proteinExistence type="inferred from homology"/>
<comment type="caution">
    <text evidence="1">Lacks conserved residue(s) required for the propagation of feature annotation.</text>
</comment>
<reference evidence="4 5" key="1">
    <citation type="submission" date="2021-06" db="EMBL/GenBank/DDBJ databases">
        <authorList>
            <person name="Palmer J.M."/>
        </authorList>
    </citation>
    <scope>NUCLEOTIDE SEQUENCE [LARGE SCALE GENOMIC DNA]</scope>
    <source>
        <strain evidence="4 5">GA_2019</strain>
        <tissue evidence="4">Muscle</tissue>
    </source>
</reference>
<protein>
    <recommendedName>
        <fullName evidence="3">Myosin motor domain-containing protein</fullName>
    </recommendedName>
</protein>
<keyword evidence="2" id="KW-1133">Transmembrane helix</keyword>
<evidence type="ECO:0000313" key="5">
    <source>
        <dbReference type="Proteomes" id="UP001476798"/>
    </source>
</evidence>
<evidence type="ECO:0000256" key="2">
    <source>
        <dbReference type="SAM" id="Phobius"/>
    </source>
</evidence>
<comment type="similarity">
    <text evidence="1">Belongs to the TRAFAC class myosin-kinesin ATPase superfamily. Myosin family.</text>
</comment>
<comment type="caution">
    <text evidence="4">The sequence shown here is derived from an EMBL/GenBank/DDBJ whole genome shotgun (WGS) entry which is preliminary data.</text>
</comment>
<keyword evidence="2" id="KW-0472">Membrane</keyword>
<gene>
    <name evidence="4" type="ORF">GOODEAATRI_032236</name>
</gene>
<feature type="domain" description="Myosin motor" evidence="3">
    <location>
        <begin position="1"/>
        <end position="80"/>
    </location>
</feature>
<dbReference type="PROSITE" id="PS51456">
    <property type="entry name" value="MYOSIN_MOTOR"/>
    <property type="match status" value="1"/>
</dbReference>
<dbReference type="EMBL" id="JAHRIO010075854">
    <property type="protein sequence ID" value="MEQ2183412.1"/>
    <property type="molecule type" value="Genomic_DNA"/>
</dbReference>
<dbReference type="InterPro" id="IPR001609">
    <property type="entry name" value="Myosin_head_motor_dom-like"/>
</dbReference>
<dbReference type="Gene3D" id="1.10.10.820">
    <property type="match status" value="1"/>
</dbReference>
<dbReference type="SUPFAM" id="SSF52540">
    <property type="entry name" value="P-loop containing nucleoside triphosphate hydrolases"/>
    <property type="match status" value="1"/>
</dbReference>
<keyword evidence="1" id="KW-0009">Actin-binding</keyword>